<dbReference type="InterPro" id="IPR051217">
    <property type="entry name" value="Insect_Cuticle_Struc_Prot"/>
</dbReference>
<evidence type="ECO:0008006" key="6">
    <source>
        <dbReference type="Google" id="ProtNLM"/>
    </source>
</evidence>
<dbReference type="GO" id="GO:0042302">
    <property type="term" value="F:structural constituent of cuticle"/>
    <property type="evidence" value="ECO:0007669"/>
    <property type="project" value="UniProtKB-UniRule"/>
</dbReference>
<dbReference type="EMBL" id="JAXCGZ010022299">
    <property type="protein sequence ID" value="KAK7034472.1"/>
    <property type="molecule type" value="Genomic_DNA"/>
</dbReference>
<feature type="compositionally biased region" description="Low complexity" evidence="3">
    <location>
        <begin position="68"/>
        <end position="81"/>
    </location>
</feature>
<dbReference type="GO" id="GO:0005615">
    <property type="term" value="C:extracellular space"/>
    <property type="evidence" value="ECO:0007669"/>
    <property type="project" value="TreeGrafter"/>
</dbReference>
<dbReference type="Pfam" id="PF00379">
    <property type="entry name" value="Chitin_bind_4"/>
    <property type="match status" value="1"/>
</dbReference>
<dbReference type="GO" id="GO:0031012">
    <property type="term" value="C:extracellular matrix"/>
    <property type="evidence" value="ECO:0007669"/>
    <property type="project" value="TreeGrafter"/>
</dbReference>
<keyword evidence="5" id="KW-1185">Reference proteome</keyword>
<gene>
    <name evidence="4" type="ORF">SK128_023577</name>
</gene>
<dbReference type="InterPro" id="IPR000618">
    <property type="entry name" value="Insect_cuticle"/>
</dbReference>
<evidence type="ECO:0000256" key="1">
    <source>
        <dbReference type="ARBA" id="ARBA00022460"/>
    </source>
</evidence>
<feature type="non-terminal residue" evidence="4">
    <location>
        <position position="1"/>
    </location>
</feature>
<feature type="region of interest" description="Disordered" evidence="3">
    <location>
        <begin position="64"/>
        <end position="94"/>
    </location>
</feature>
<name>A0AAN8ZYU7_HALRR</name>
<accession>A0AAN8ZYU7</accession>
<feature type="region of interest" description="Disordered" evidence="3">
    <location>
        <begin position="1"/>
        <end position="30"/>
    </location>
</feature>
<reference evidence="4 5" key="1">
    <citation type="submission" date="2023-11" db="EMBL/GenBank/DDBJ databases">
        <title>Halocaridina rubra genome assembly.</title>
        <authorList>
            <person name="Smith C."/>
        </authorList>
    </citation>
    <scope>NUCLEOTIDE SEQUENCE [LARGE SCALE GENOMIC DNA]</scope>
    <source>
        <strain evidence="4">EP-1</strain>
        <tissue evidence="4">Whole</tissue>
    </source>
</reference>
<organism evidence="4 5">
    <name type="scientific">Halocaridina rubra</name>
    <name type="common">Hawaiian red shrimp</name>
    <dbReference type="NCBI Taxonomy" id="373956"/>
    <lineage>
        <taxon>Eukaryota</taxon>
        <taxon>Metazoa</taxon>
        <taxon>Ecdysozoa</taxon>
        <taxon>Arthropoda</taxon>
        <taxon>Crustacea</taxon>
        <taxon>Multicrustacea</taxon>
        <taxon>Malacostraca</taxon>
        <taxon>Eumalacostraca</taxon>
        <taxon>Eucarida</taxon>
        <taxon>Decapoda</taxon>
        <taxon>Pleocyemata</taxon>
        <taxon>Caridea</taxon>
        <taxon>Atyoidea</taxon>
        <taxon>Atyidae</taxon>
        <taxon>Halocaridina</taxon>
    </lineage>
</organism>
<dbReference type="Proteomes" id="UP001381693">
    <property type="component" value="Unassembled WGS sequence"/>
</dbReference>
<sequence length="94" mass="10355">GPARYDFNYAVQDDYSGNDFGHQESRDGDVTQGSYYVLLPDGRRQTVTYTVNGDSGYVAEVTYEGEAQYPQQQQQRPSQSYGAPAPRPSSGGYA</sequence>
<keyword evidence="1 2" id="KW-0193">Cuticle</keyword>
<dbReference type="PROSITE" id="PS51155">
    <property type="entry name" value="CHIT_BIND_RR_2"/>
    <property type="match status" value="1"/>
</dbReference>
<evidence type="ECO:0000256" key="2">
    <source>
        <dbReference type="PROSITE-ProRule" id="PRU00497"/>
    </source>
</evidence>
<protein>
    <recommendedName>
        <fullName evidence="6">Pro-resilin</fullName>
    </recommendedName>
</protein>
<evidence type="ECO:0000256" key="3">
    <source>
        <dbReference type="SAM" id="MobiDB-lite"/>
    </source>
</evidence>
<dbReference type="PANTHER" id="PTHR12236">
    <property type="entry name" value="STRUCTURAL CONTITUENT OF CUTICLE"/>
    <property type="match status" value="1"/>
</dbReference>
<comment type="caution">
    <text evidence="4">The sequence shown here is derived from an EMBL/GenBank/DDBJ whole genome shotgun (WGS) entry which is preliminary data.</text>
</comment>
<evidence type="ECO:0000313" key="4">
    <source>
        <dbReference type="EMBL" id="KAK7034472.1"/>
    </source>
</evidence>
<proteinExistence type="predicted"/>
<dbReference type="AlphaFoldDB" id="A0AAN8ZYU7"/>
<dbReference type="PANTHER" id="PTHR12236:SF79">
    <property type="entry name" value="CUTICULAR PROTEIN 50CB-RELATED"/>
    <property type="match status" value="1"/>
</dbReference>
<evidence type="ECO:0000313" key="5">
    <source>
        <dbReference type="Proteomes" id="UP001381693"/>
    </source>
</evidence>